<dbReference type="GO" id="GO:0034271">
    <property type="term" value="C:phosphatidylinositol 3-kinase complex, class III, type I"/>
    <property type="evidence" value="ECO:0007669"/>
    <property type="project" value="TreeGrafter"/>
</dbReference>
<feature type="repeat" description="WD" evidence="10">
    <location>
        <begin position="1061"/>
        <end position="1094"/>
    </location>
</feature>
<dbReference type="GO" id="GO:0005524">
    <property type="term" value="F:ATP binding"/>
    <property type="evidence" value="ECO:0007669"/>
    <property type="project" value="UniProtKB-KW"/>
</dbReference>
<dbReference type="OrthoDB" id="242910at2759"/>
<organism evidence="13 14">
    <name type="scientific">Anaeramoeba ignava</name>
    <name type="common">Anaerobic marine amoeba</name>
    <dbReference type="NCBI Taxonomy" id="1746090"/>
    <lineage>
        <taxon>Eukaryota</taxon>
        <taxon>Metamonada</taxon>
        <taxon>Anaeramoebidae</taxon>
        <taxon>Anaeramoeba</taxon>
    </lineage>
</organism>
<dbReference type="InterPro" id="IPR000719">
    <property type="entry name" value="Prot_kinase_dom"/>
</dbReference>
<dbReference type="PANTHER" id="PTHR17583:SF0">
    <property type="entry name" value="PHOSPHOINOSITIDE 3-KINASE REGULATORY SUBUNIT 4"/>
    <property type="match status" value="1"/>
</dbReference>
<protein>
    <recommendedName>
        <fullName evidence="1">non-specific serine/threonine protein kinase</fullName>
        <ecNumber evidence="1">2.7.11.1</ecNumber>
    </recommendedName>
</protein>
<evidence type="ECO:0000256" key="4">
    <source>
        <dbReference type="ARBA" id="ARBA00022679"/>
    </source>
</evidence>
<evidence type="ECO:0000256" key="10">
    <source>
        <dbReference type="PROSITE-ProRule" id="PRU00221"/>
    </source>
</evidence>
<dbReference type="PROSITE" id="PS50011">
    <property type="entry name" value="PROTEIN_KINASE_DOM"/>
    <property type="match status" value="1"/>
</dbReference>
<evidence type="ECO:0000256" key="8">
    <source>
        <dbReference type="ARBA" id="ARBA00022840"/>
    </source>
</evidence>
<feature type="repeat" description="WD" evidence="10">
    <location>
        <begin position="1481"/>
        <end position="1515"/>
    </location>
</feature>
<dbReference type="PROSITE" id="PS50294">
    <property type="entry name" value="WD_REPEATS_REGION"/>
    <property type="match status" value="1"/>
</dbReference>
<dbReference type="EC" id="2.7.11.1" evidence="1"/>
<dbReference type="GO" id="GO:0006623">
    <property type="term" value="P:protein targeting to vacuole"/>
    <property type="evidence" value="ECO:0007669"/>
    <property type="project" value="TreeGrafter"/>
</dbReference>
<dbReference type="InterPro" id="IPR011009">
    <property type="entry name" value="Kinase-like_dom_sf"/>
</dbReference>
<evidence type="ECO:0000256" key="7">
    <source>
        <dbReference type="ARBA" id="ARBA00022777"/>
    </source>
</evidence>
<proteinExistence type="predicted"/>
<dbReference type="InterPro" id="IPR001680">
    <property type="entry name" value="WD40_rpt"/>
</dbReference>
<gene>
    <name evidence="13" type="ORF">M0811_11868</name>
</gene>
<dbReference type="GO" id="GO:0016236">
    <property type="term" value="P:macroautophagy"/>
    <property type="evidence" value="ECO:0007669"/>
    <property type="project" value="InterPro"/>
</dbReference>
<keyword evidence="3 10" id="KW-0853">WD repeat</keyword>
<dbReference type="PROSITE" id="PS50082">
    <property type="entry name" value="WD_REPEATS_2"/>
    <property type="match status" value="2"/>
</dbReference>
<feature type="repeat" description="HEAT" evidence="9">
    <location>
        <begin position="527"/>
        <end position="565"/>
    </location>
</feature>
<dbReference type="InterPro" id="IPR021133">
    <property type="entry name" value="HEAT_type_2"/>
</dbReference>
<keyword evidence="14" id="KW-1185">Reference proteome</keyword>
<evidence type="ECO:0000256" key="6">
    <source>
        <dbReference type="ARBA" id="ARBA00022741"/>
    </source>
</evidence>
<dbReference type="Pfam" id="PF00069">
    <property type="entry name" value="Pkinase"/>
    <property type="match status" value="1"/>
</dbReference>
<dbReference type="Proteomes" id="UP001149090">
    <property type="component" value="Unassembled WGS sequence"/>
</dbReference>
<evidence type="ECO:0000256" key="11">
    <source>
        <dbReference type="SAM" id="MobiDB-lite"/>
    </source>
</evidence>
<evidence type="ECO:0000256" key="1">
    <source>
        <dbReference type="ARBA" id="ARBA00012513"/>
    </source>
</evidence>
<feature type="domain" description="Protein kinase" evidence="12">
    <location>
        <begin position="1"/>
        <end position="297"/>
    </location>
</feature>
<dbReference type="PROSITE" id="PS50077">
    <property type="entry name" value="HEAT_REPEAT"/>
    <property type="match status" value="1"/>
</dbReference>
<evidence type="ECO:0000313" key="13">
    <source>
        <dbReference type="EMBL" id="KAJ5069112.1"/>
    </source>
</evidence>
<dbReference type="InterPro" id="IPR045162">
    <property type="entry name" value="Vps15-like"/>
</dbReference>
<keyword evidence="6" id="KW-0547">Nucleotide-binding</keyword>
<dbReference type="Gene3D" id="2.130.10.10">
    <property type="entry name" value="YVTN repeat-like/Quinoprotein amine dehydrogenase"/>
    <property type="match status" value="2"/>
</dbReference>
<dbReference type="GO" id="GO:0005770">
    <property type="term" value="C:late endosome"/>
    <property type="evidence" value="ECO:0007669"/>
    <property type="project" value="TreeGrafter"/>
</dbReference>
<dbReference type="InterPro" id="IPR055231">
    <property type="entry name" value="2AA_helical"/>
</dbReference>
<dbReference type="GO" id="GO:0034272">
    <property type="term" value="C:phosphatidylinositol 3-kinase complex, class III, type II"/>
    <property type="evidence" value="ECO:0007669"/>
    <property type="project" value="TreeGrafter"/>
</dbReference>
<dbReference type="InterPro" id="IPR036322">
    <property type="entry name" value="WD40_repeat_dom_sf"/>
</dbReference>
<evidence type="ECO:0000256" key="5">
    <source>
        <dbReference type="ARBA" id="ARBA00022737"/>
    </source>
</evidence>
<feature type="compositionally biased region" description="Basic and acidic residues" evidence="11">
    <location>
        <begin position="419"/>
        <end position="432"/>
    </location>
</feature>
<dbReference type="InterPro" id="IPR008271">
    <property type="entry name" value="Ser/Thr_kinase_AS"/>
</dbReference>
<dbReference type="InterPro" id="IPR015943">
    <property type="entry name" value="WD40/YVTN_repeat-like_dom_sf"/>
</dbReference>
<dbReference type="SMART" id="SM00320">
    <property type="entry name" value="WD40"/>
    <property type="match status" value="5"/>
</dbReference>
<dbReference type="SUPFAM" id="SSF50978">
    <property type="entry name" value="WD40 repeat-like"/>
    <property type="match status" value="1"/>
</dbReference>
<dbReference type="InterPro" id="IPR016024">
    <property type="entry name" value="ARM-type_fold"/>
</dbReference>
<dbReference type="InterPro" id="IPR011989">
    <property type="entry name" value="ARM-like"/>
</dbReference>
<reference evidence="13" key="1">
    <citation type="submission" date="2022-10" db="EMBL/GenBank/DDBJ databases">
        <title>Novel sulphate-reducing endosymbionts in the free-living metamonad Anaeramoeba.</title>
        <authorList>
            <person name="Jerlstrom-Hultqvist J."/>
            <person name="Cepicka I."/>
            <person name="Gallot-Lavallee L."/>
            <person name="Salas-Leiva D."/>
            <person name="Curtis B.A."/>
            <person name="Zahonova K."/>
            <person name="Pipaliya S."/>
            <person name="Dacks J."/>
            <person name="Roger A.J."/>
        </authorList>
    </citation>
    <scope>NUCLEOTIDE SEQUENCE</scope>
    <source>
        <strain evidence="13">BMAN</strain>
    </source>
</reference>
<dbReference type="GO" id="GO:0004674">
    <property type="term" value="F:protein serine/threonine kinase activity"/>
    <property type="evidence" value="ECO:0007669"/>
    <property type="project" value="UniProtKB-KW"/>
</dbReference>
<comment type="caution">
    <text evidence="13">The sequence shown here is derived from an EMBL/GenBank/DDBJ whole genome shotgun (WGS) entry which is preliminary data.</text>
</comment>
<dbReference type="Gene3D" id="1.25.10.10">
    <property type="entry name" value="Leucine-rich Repeat Variant"/>
    <property type="match status" value="2"/>
</dbReference>
<dbReference type="Gene3D" id="1.10.510.10">
    <property type="entry name" value="Transferase(Phosphotransferase) domain 1"/>
    <property type="match status" value="1"/>
</dbReference>
<accession>A0A9Q0LA40</accession>
<dbReference type="GO" id="GO:0045324">
    <property type="term" value="P:late endosome to vacuole transport"/>
    <property type="evidence" value="ECO:0007669"/>
    <property type="project" value="InterPro"/>
</dbReference>
<dbReference type="GO" id="GO:0071561">
    <property type="term" value="C:nucleus-vacuole junction"/>
    <property type="evidence" value="ECO:0007669"/>
    <property type="project" value="TreeGrafter"/>
</dbReference>
<evidence type="ECO:0000256" key="9">
    <source>
        <dbReference type="PROSITE-ProRule" id="PRU00103"/>
    </source>
</evidence>
<evidence type="ECO:0000259" key="12">
    <source>
        <dbReference type="PROSITE" id="PS50011"/>
    </source>
</evidence>
<dbReference type="EMBL" id="JAPDFW010000108">
    <property type="protein sequence ID" value="KAJ5069112.1"/>
    <property type="molecule type" value="Genomic_DNA"/>
</dbReference>
<dbReference type="SUPFAM" id="SSF48371">
    <property type="entry name" value="ARM repeat"/>
    <property type="match status" value="1"/>
</dbReference>
<keyword evidence="5" id="KW-0677">Repeat</keyword>
<evidence type="ECO:0000256" key="3">
    <source>
        <dbReference type="ARBA" id="ARBA00022574"/>
    </source>
</evidence>
<dbReference type="Pfam" id="PF00400">
    <property type="entry name" value="WD40"/>
    <property type="match status" value="2"/>
</dbReference>
<dbReference type="Pfam" id="PF22956">
    <property type="entry name" value="VPS15-like_hel"/>
    <property type="match status" value="1"/>
</dbReference>
<keyword evidence="8" id="KW-0067">ATP-binding</keyword>
<feature type="region of interest" description="Disordered" evidence="11">
    <location>
        <begin position="638"/>
        <end position="657"/>
    </location>
</feature>
<dbReference type="PANTHER" id="PTHR17583">
    <property type="entry name" value="PHOSPHOINOSITIDE 3-KINASE REGULATORY SUBUNIT 4"/>
    <property type="match status" value="1"/>
</dbReference>
<evidence type="ECO:0000256" key="2">
    <source>
        <dbReference type="ARBA" id="ARBA00022527"/>
    </source>
</evidence>
<feature type="region of interest" description="Disordered" evidence="11">
    <location>
        <begin position="404"/>
        <end position="432"/>
    </location>
</feature>
<dbReference type="OMA" id="MKSFETH"/>
<name>A0A9Q0LA40_ANAIG</name>
<keyword evidence="7" id="KW-0418">Kinase</keyword>
<dbReference type="SUPFAM" id="SSF56112">
    <property type="entry name" value="Protein kinase-like (PK-like)"/>
    <property type="match status" value="1"/>
</dbReference>
<evidence type="ECO:0000313" key="14">
    <source>
        <dbReference type="Proteomes" id="UP001149090"/>
    </source>
</evidence>
<keyword evidence="2" id="KW-0723">Serine/threonine-protein kinase</keyword>
<dbReference type="SMART" id="SM00220">
    <property type="entry name" value="S_TKc"/>
    <property type="match status" value="1"/>
</dbReference>
<sequence>MGNQFETQERQFSDDLEGFIFQSELGNSRFLKTFKMYKENFGLVIVKSYPKIDFLKYIERWNSNSFFLIDIPFSFTPKPIKNCFFHFHHYFSSNLFDRMSTRPFLTDIEKRWITFQMLMGVHQAHSRGVFHGDIKIENIFLTSSLWVFILDPSPFKPTKLPIKNPSIFSYFFDSSRRKACYTAPERFVDDDDDDGNILNSSNNQLTQEMDIFSLGCVIGELFLETEPLFFLSDLLMYKKGKFQAQNINLIQNEKVREMIQSMIQIDPSQRLSAQEYLKKYREVFFPNNFYDHLHEFFGANLIKSSDQKIEEIYHNLPQIFKQLEIKGETKLEFEAGIDEIETNYSKSSEIEREINTNNQNQNQNQNQKKETQNFQLLNNQKMIEKIENLKEHLQNFEKDLNSIDKDKDKYRNKNKNKNKNKDKNNDKDKYNENEEYQQIFEVHYSESETKRDKKQLQKQLSKEHEAKLEKARKIWKKKPKYQLLILLINEICSSLKTIKDPNTKLKALKLILNFSSNVDDKMRFDKIIPYVFSLISDKNGIVRAKSIETITLILEMVNSVSAFDYLLFPEYLLPNLLETLKDHDLIVRLTFVKYIPRLAFIGKNFIFLSLLQQQQQKQQEQEDLNQITNEKAIEKKSNETKNDLQVKEEKQNQSKKELNKEFSEKFEKEYQHLQQNFEIIITYLFEDKNPSIRRQLLAIMKDICMFFGENIRNNKILILLITFLNDKDWQLKTTLMDKTIELVPFFGTKKMNYHIIPCIMESIFDIEEVVIQKALETCAKLAEINEILKENMIEIMKKVAPLLLHPNLWIKYSTIRYFTAVFEKMDIVDAYCFIFPVLEPFLKYQISDINEVVLLDCLEDSIPREIYEELIQETYLTKQNNLNELEFEQRLRKAVINLDSQNSSKKLSLQMKLNNNSNNDSSFLENLNMKRRISIYPPEMTWKILKLKQFIIKASSNPKIEVEIKRKIKDMKEKENKTENPKIRILENGEFFQMKIPEKIQLKSKKVDSVTSNLSQYKISTTKIAKTESQLNPYSKDFKDSQKSQLAKKKSKIKGINIATNTEHKSNVSRIAISSDQSLLASYSTDGTVKLFNIGTFFKKQHLISQQTLSTKTGKITSMEFFDNLKMIALGYDRGTISFYPIDYDYGLDFDPKRNPISEKSIKNISTNSQSAIIDIKNIYNKTEYSKEILYATQRGDVHRVDLRAHDYSLDFNPFGKDTDLKFSISGKYGLLTSLMVEPEGNWVSIGTDRGYVLSYDLRFLFPFQILKYSNSKIMDIQYFHDPKNPFNIAISSEKNKITILDISNSKANHDFRITKLVSQANETQTPTHFTLPRAIKEKISSLFPNQEKNTLSFLEYSQLNSELDQQSNENLISNKFLKPQTQMDKQDLEKIEEAIEFLDSGKIPKEEEKFRKIICSYQNEFMISGGVDQSILYWDLKKFSNSYVISGKSKKYQNFVFFSLFPNSEKKDYSIVHLNQNQAKNSHQDSISDLKLFDIDSNNYLISSSRDGVIKIWK</sequence>
<keyword evidence="4" id="KW-0808">Transferase</keyword>
<dbReference type="PROSITE" id="PS00108">
    <property type="entry name" value="PROTEIN_KINASE_ST"/>
    <property type="match status" value="1"/>
</dbReference>